<dbReference type="InterPro" id="IPR000447">
    <property type="entry name" value="G3P_DH_FAD-dep"/>
</dbReference>
<dbReference type="Gene3D" id="3.30.9.10">
    <property type="entry name" value="D-Amino Acid Oxidase, subunit A, domain 2"/>
    <property type="match status" value="1"/>
</dbReference>
<evidence type="ECO:0000256" key="3">
    <source>
        <dbReference type="ARBA" id="ARBA00022630"/>
    </source>
</evidence>
<keyword evidence="10" id="KW-1185">Reference proteome</keyword>
<dbReference type="InterPro" id="IPR036188">
    <property type="entry name" value="FAD/NAD-bd_sf"/>
</dbReference>
<comment type="cofactor">
    <cofactor evidence="1 6">
        <name>FAD</name>
        <dbReference type="ChEBI" id="CHEBI:57692"/>
    </cofactor>
</comment>
<comment type="similarity">
    <text evidence="2 6">Belongs to the FAD-dependent glycerol-3-phosphate dehydrogenase family.</text>
</comment>
<dbReference type="PANTHER" id="PTHR11985">
    <property type="entry name" value="GLYCEROL-3-PHOSPHATE DEHYDROGENASE"/>
    <property type="match status" value="1"/>
</dbReference>
<feature type="domain" description="FAD dependent oxidoreductase" evidence="7">
    <location>
        <begin position="25"/>
        <end position="387"/>
    </location>
</feature>
<dbReference type="RefSeq" id="WP_071163742.1">
    <property type="nucleotide sequence ID" value="NZ_CP017812.1"/>
</dbReference>
<evidence type="ECO:0000313" key="10">
    <source>
        <dbReference type="Proteomes" id="UP000176288"/>
    </source>
</evidence>
<comment type="catalytic activity">
    <reaction evidence="6">
        <text>a quinone + sn-glycerol 3-phosphate = dihydroxyacetone phosphate + a quinol</text>
        <dbReference type="Rhea" id="RHEA:18977"/>
        <dbReference type="ChEBI" id="CHEBI:24646"/>
        <dbReference type="ChEBI" id="CHEBI:57597"/>
        <dbReference type="ChEBI" id="CHEBI:57642"/>
        <dbReference type="ChEBI" id="CHEBI:132124"/>
        <dbReference type="EC" id="1.1.5.3"/>
    </reaction>
</comment>
<proteinExistence type="inferred from homology"/>
<dbReference type="KEGG" id="avu:BK816_02310"/>
<dbReference type="PRINTS" id="PR01001">
    <property type="entry name" value="FADG3PDH"/>
</dbReference>
<dbReference type="EC" id="1.1.5.3" evidence="6"/>
<dbReference type="Gene3D" id="3.50.50.60">
    <property type="entry name" value="FAD/NAD(P)-binding domain"/>
    <property type="match status" value="1"/>
</dbReference>
<dbReference type="GO" id="GO:0009331">
    <property type="term" value="C:glycerol-3-phosphate dehydrogenase (FAD) complex"/>
    <property type="evidence" value="ECO:0007669"/>
    <property type="project" value="UniProtKB-UniRule"/>
</dbReference>
<evidence type="ECO:0000259" key="8">
    <source>
        <dbReference type="Pfam" id="PF16901"/>
    </source>
</evidence>
<dbReference type="SUPFAM" id="SSF54373">
    <property type="entry name" value="FAD-linked reductases, C-terminal domain"/>
    <property type="match status" value="1"/>
</dbReference>
<dbReference type="PROSITE" id="PS00978">
    <property type="entry name" value="FAD_G3PDH_2"/>
    <property type="match status" value="1"/>
</dbReference>
<dbReference type="PROSITE" id="PS00977">
    <property type="entry name" value="FAD_G3PDH_1"/>
    <property type="match status" value="1"/>
</dbReference>
<keyword evidence="3 6" id="KW-0285">Flavoprotein</keyword>
<dbReference type="Proteomes" id="UP000176288">
    <property type="component" value="Chromosome"/>
</dbReference>
<evidence type="ECO:0000313" key="9">
    <source>
        <dbReference type="EMBL" id="AOZ72276.1"/>
    </source>
</evidence>
<evidence type="ECO:0000256" key="1">
    <source>
        <dbReference type="ARBA" id="ARBA00001974"/>
    </source>
</evidence>
<dbReference type="InterPro" id="IPR031656">
    <property type="entry name" value="DAO_C"/>
</dbReference>
<dbReference type="Pfam" id="PF16901">
    <property type="entry name" value="DAO_C"/>
    <property type="match status" value="1"/>
</dbReference>
<evidence type="ECO:0000256" key="4">
    <source>
        <dbReference type="ARBA" id="ARBA00022827"/>
    </source>
</evidence>
<keyword evidence="4" id="KW-0274">FAD</keyword>
<dbReference type="STRING" id="1912795.BK816_02310"/>
<name>A0A1D9MJ16_9ACTO</name>
<evidence type="ECO:0000256" key="6">
    <source>
        <dbReference type="RuleBase" id="RU361217"/>
    </source>
</evidence>
<dbReference type="Gene3D" id="1.10.8.870">
    <property type="entry name" value="Alpha-glycerophosphate oxidase, cap domain"/>
    <property type="match status" value="1"/>
</dbReference>
<dbReference type="EMBL" id="CP017812">
    <property type="protein sequence ID" value="AOZ72276.1"/>
    <property type="molecule type" value="Genomic_DNA"/>
</dbReference>
<accession>A0A1D9MJ16</accession>
<dbReference type="OrthoDB" id="9766796at2"/>
<feature type="domain" description="Alpha-glycerophosphate oxidase C-terminal" evidence="8">
    <location>
        <begin position="409"/>
        <end position="534"/>
    </location>
</feature>
<dbReference type="Pfam" id="PF01266">
    <property type="entry name" value="DAO"/>
    <property type="match status" value="1"/>
</dbReference>
<dbReference type="InterPro" id="IPR006076">
    <property type="entry name" value="FAD-dep_OxRdtase"/>
</dbReference>
<evidence type="ECO:0000259" key="7">
    <source>
        <dbReference type="Pfam" id="PF01266"/>
    </source>
</evidence>
<dbReference type="GO" id="GO:0004368">
    <property type="term" value="F:glycerol-3-phosphate dehydrogenase (quinone) activity"/>
    <property type="evidence" value="ECO:0007669"/>
    <property type="project" value="UniProtKB-EC"/>
</dbReference>
<organism evidence="9 10">
    <name type="scientific">Boudabousia tangfeifanii</name>
    <dbReference type="NCBI Taxonomy" id="1912795"/>
    <lineage>
        <taxon>Bacteria</taxon>
        <taxon>Bacillati</taxon>
        <taxon>Actinomycetota</taxon>
        <taxon>Actinomycetes</taxon>
        <taxon>Actinomycetales</taxon>
        <taxon>Actinomycetaceae</taxon>
        <taxon>Boudabousia</taxon>
    </lineage>
</organism>
<dbReference type="InterPro" id="IPR038299">
    <property type="entry name" value="DAO_C_sf"/>
</dbReference>
<dbReference type="GO" id="GO:0046168">
    <property type="term" value="P:glycerol-3-phosphate catabolic process"/>
    <property type="evidence" value="ECO:0007669"/>
    <property type="project" value="TreeGrafter"/>
</dbReference>
<dbReference type="SUPFAM" id="SSF51905">
    <property type="entry name" value="FAD/NAD(P)-binding domain"/>
    <property type="match status" value="1"/>
</dbReference>
<dbReference type="PANTHER" id="PTHR11985:SF31">
    <property type="entry name" value="GLYCEROL-3-PHOSPHATE DEHYDROGENASE 2"/>
    <property type="match status" value="1"/>
</dbReference>
<reference evidence="9 10" key="1">
    <citation type="submission" date="2016-10" db="EMBL/GenBank/DDBJ databases">
        <title>Actinomyces aegypiusis sp. nov., isolated from the Aegypius monachus in Qinghai Tibet Plateau China.</title>
        <authorList>
            <person name="Wang Y."/>
        </authorList>
    </citation>
    <scope>NUCLEOTIDE SEQUENCE [LARGE SCALE GENOMIC DNA]</scope>
    <source>
        <strain evidence="9 10">VUL4_3</strain>
    </source>
</reference>
<sequence>MSKSALNLEQRESALKGLAEIPELDVLVVGGGVTGAGIALDAATRGLNTGVVEAQDWGQGTSSRSSKLVHGGLRYLYNLDFFLVAEALKERGLLLTKLAPHLVRAQPFLWPLKTPVIERTYSAIGVGMYDALAQVAHLGSVGIQKHYSQKGALELFPDIRPETTTGAIRFYDCRVDDARLVMTLIRTAIKHGALAASRTAVVEYLREGNTVVGARLRDLETGHEFPVRAKQVIQATGVWTEETQSLAHTNGGLKVLASKGIHIVVPKDRIKGKTGLFLRTEKSVLFIIPWDRYWVIGTTDTKYHENLEHPVACAEDIDYILDHANAVLSSNLTHDDIIGTWAGLRPLLQPGTKDDDKAKSTKVSREHTVTAAAPGLSVIAGGKLTTYRVMAKDAVDFALGKQTAKTRPSVTDKILLCGADGYAGYWNRRKKLAKTTGWETGRVEALLHRYGSDIELLQEMCVDDESLAEPLKEAPQYLRAEVAFACTHEGAMHLEDLMALRTHLNYESKDKGLSAAAEVAEIAAKYLGWDEATKQAELQKYQERCEAEAAAALIRDEQAAQARRGTAGEVTSWKN</sequence>
<gene>
    <name evidence="9" type="ORF">BK816_02310</name>
</gene>
<keyword evidence="5 6" id="KW-0560">Oxidoreductase</keyword>
<dbReference type="AlphaFoldDB" id="A0A1D9MJ16"/>
<evidence type="ECO:0000256" key="2">
    <source>
        <dbReference type="ARBA" id="ARBA00007330"/>
    </source>
</evidence>
<protein>
    <recommendedName>
        <fullName evidence="6">Glycerol-3-phosphate dehydrogenase</fullName>
        <ecNumber evidence="6">1.1.5.3</ecNumber>
    </recommendedName>
</protein>
<evidence type="ECO:0000256" key="5">
    <source>
        <dbReference type="ARBA" id="ARBA00023002"/>
    </source>
</evidence>